<dbReference type="SMART" id="SM00317">
    <property type="entry name" value="SET"/>
    <property type="match status" value="1"/>
</dbReference>
<feature type="compositionally biased region" description="Basic and acidic residues" evidence="8">
    <location>
        <begin position="189"/>
        <end position="210"/>
    </location>
</feature>
<feature type="compositionally biased region" description="Acidic residues" evidence="8">
    <location>
        <begin position="237"/>
        <end position="246"/>
    </location>
</feature>
<dbReference type="PROSITE" id="PS50280">
    <property type="entry name" value="SET"/>
    <property type="match status" value="1"/>
</dbReference>
<sequence length="461" mass="52263">MSQNASVHRPYSEKKEALAAWMAAKEKGVTKVQFSRSRGMALSTFEKWCANGENICQVEDGNRKHIGGNLGKTRGMYKKKKRPSDEREATLYDWVQNASHPIDRAEMRQEALKLWPEYRDETSPSCKTPGSFRKLCLRFAKRFSPHENIGQNGSGNARRSQDTAINDDSNQHGDGVGDNGSDDDGTDGSDDRVPHDFKSDGDGARHHENSDNNEGDGTRHHNNAGDNDDAQVHEDTEEHDDAEEHDAESLGRNQSQDTRKSKRLKPSAVYNPADPSEYLNLFRHINETAPLQSGRTRRKQPARLAKGSLQSYFPLYQLRPVRESGYVHRVLFRSLQGSKVLQEQCHPNKLYPKTTVVHDSDFGFGLRLDTAVQQETKIIEYVGDRISKEEYEERLATCRQTKEPSYLAQIARDAALYVDAKEMGNESRFINHSSAPNAKFETLYVDQKPHLMVVARKNFKK</sequence>
<dbReference type="Pfam" id="PF00856">
    <property type="entry name" value="SET"/>
    <property type="match status" value="1"/>
</dbReference>
<name>A0A6A4Y5C3_9STRA</name>
<dbReference type="GO" id="GO:0005694">
    <property type="term" value="C:chromosome"/>
    <property type="evidence" value="ECO:0007669"/>
    <property type="project" value="UniProtKB-SubCell"/>
</dbReference>
<evidence type="ECO:0000256" key="2">
    <source>
        <dbReference type="ARBA" id="ARBA00004286"/>
    </source>
</evidence>
<keyword evidence="6" id="KW-0949">S-adenosyl-L-methionine</keyword>
<gene>
    <name evidence="10" type="ORF">As57867_017887</name>
</gene>
<keyword evidence="3" id="KW-0158">Chromosome</keyword>
<dbReference type="EMBL" id="VJMH01006355">
    <property type="protein sequence ID" value="KAF0690672.1"/>
    <property type="molecule type" value="Genomic_DNA"/>
</dbReference>
<reference evidence="10" key="1">
    <citation type="submission" date="2019-06" db="EMBL/GenBank/DDBJ databases">
        <title>Genomics analysis of Aphanomyces spp. identifies a new class of oomycete effector associated with host adaptation.</title>
        <authorList>
            <person name="Gaulin E."/>
        </authorList>
    </citation>
    <scope>NUCLEOTIDE SEQUENCE</scope>
    <source>
        <strain evidence="10">CBS 578.67</strain>
    </source>
</reference>
<evidence type="ECO:0000313" key="10">
    <source>
        <dbReference type="EMBL" id="KAF0690672.1"/>
    </source>
</evidence>
<proteinExistence type="predicted"/>
<dbReference type="InterPro" id="IPR001214">
    <property type="entry name" value="SET_dom"/>
</dbReference>
<evidence type="ECO:0000256" key="3">
    <source>
        <dbReference type="ARBA" id="ARBA00022454"/>
    </source>
</evidence>
<dbReference type="Gene3D" id="2.170.270.10">
    <property type="entry name" value="SET domain"/>
    <property type="match status" value="1"/>
</dbReference>
<dbReference type="GO" id="GO:0008168">
    <property type="term" value="F:methyltransferase activity"/>
    <property type="evidence" value="ECO:0007669"/>
    <property type="project" value="UniProtKB-KW"/>
</dbReference>
<organism evidence="10">
    <name type="scientific">Aphanomyces stellatus</name>
    <dbReference type="NCBI Taxonomy" id="120398"/>
    <lineage>
        <taxon>Eukaryota</taxon>
        <taxon>Sar</taxon>
        <taxon>Stramenopiles</taxon>
        <taxon>Oomycota</taxon>
        <taxon>Saprolegniomycetes</taxon>
        <taxon>Saprolegniales</taxon>
        <taxon>Verrucalvaceae</taxon>
        <taxon>Aphanomyces</taxon>
    </lineage>
</organism>
<accession>A0A6A4Y5C3</accession>
<evidence type="ECO:0000256" key="4">
    <source>
        <dbReference type="ARBA" id="ARBA00022603"/>
    </source>
</evidence>
<keyword evidence="5" id="KW-0808">Transferase</keyword>
<comment type="caution">
    <text evidence="10">The sequence shown here is derived from an EMBL/GenBank/DDBJ whole genome shotgun (WGS) entry which is preliminary data.</text>
</comment>
<feature type="compositionally biased region" description="Polar residues" evidence="8">
    <location>
        <begin position="149"/>
        <end position="168"/>
    </location>
</feature>
<keyword evidence="4" id="KW-0489">Methyltransferase</keyword>
<dbReference type="PANTHER" id="PTHR22884">
    <property type="entry name" value="SET DOMAIN PROTEINS"/>
    <property type="match status" value="1"/>
</dbReference>
<dbReference type="GO" id="GO:0005634">
    <property type="term" value="C:nucleus"/>
    <property type="evidence" value="ECO:0007669"/>
    <property type="project" value="UniProtKB-SubCell"/>
</dbReference>
<evidence type="ECO:0000256" key="7">
    <source>
        <dbReference type="ARBA" id="ARBA00023242"/>
    </source>
</evidence>
<evidence type="ECO:0000259" key="9">
    <source>
        <dbReference type="PROSITE" id="PS50280"/>
    </source>
</evidence>
<dbReference type="OrthoDB" id="109758at2759"/>
<comment type="subcellular location">
    <subcellularLocation>
        <location evidence="2">Chromosome</location>
    </subcellularLocation>
    <subcellularLocation>
        <location evidence="1">Nucleus</location>
    </subcellularLocation>
</comment>
<dbReference type="SUPFAM" id="SSF82199">
    <property type="entry name" value="SET domain"/>
    <property type="match status" value="1"/>
</dbReference>
<keyword evidence="7" id="KW-0539">Nucleus</keyword>
<dbReference type="GO" id="GO:0032259">
    <property type="term" value="P:methylation"/>
    <property type="evidence" value="ECO:0007669"/>
    <property type="project" value="UniProtKB-KW"/>
</dbReference>
<evidence type="ECO:0000256" key="1">
    <source>
        <dbReference type="ARBA" id="ARBA00004123"/>
    </source>
</evidence>
<dbReference type="InterPro" id="IPR050777">
    <property type="entry name" value="SET2_Histone-Lys_MeTrsfase"/>
</dbReference>
<feature type="non-terminal residue" evidence="10">
    <location>
        <position position="461"/>
    </location>
</feature>
<evidence type="ECO:0000256" key="5">
    <source>
        <dbReference type="ARBA" id="ARBA00022679"/>
    </source>
</evidence>
<dbReference type="InterPro" id="IPR046341">
    <property type="entry name" value="SET_dom_sf"/>
</dbReference>
<dbReference type="AlphaFoldDB" id="A0A6A4Y5C3"/>
<evidence type="ECO:0000256" key="8">
    <source>
        <dbReference type="SAM" id="MobiDB-lite"/>
    </source>
</evidence>
<evidence type="ECO:0000256" key="6">
    <source>
        <dbReference type="ARBA" id="ARBA00022691"/>
    </source>
</evidence>
<feature type="domain" description="SET" evidence="9">
    <location>
        <begin position="348"/>
        <end position="461"/>
    </location>
</feature>
<protein>
    <recommendedName>
        <fullName evidence="9">SET domain-containing protein</fullName>
    </recommendedName>
</protein>
<feature type="region of interest" description="Disordered" evidence="8">
    <location>
        <begin position="145"/>
        <end position="274"/>
    </location>
</feature>